<organism evidence="2 3">
    <name type="scientific">Botryobasidium botryosum (strain FD-172 SS1)</name>
    <dbReference type="NCBI Taxonomy" id="930990"/>
    <lineage>
        <taxon>Eukaryota</taxon>
        <taxon>Fungi</taxon>
        <taxon>Dikarya</taxon>
        <taxon>Basidiomycota</taxon>
        <taxon>Agaricomycotina</taxon>
        <taxon>Agaricomycetes</taxon>
        <taxon>Cantharellales</taxon>
        <taxon>Botryobasidiaceae</taxon>
        <taxon>Botryobasidium</taxon>
    </lineage>
</organism>
<gene>
    <name evidence="2" type="ORF">BOTBODRAFT_32792</name>
</gene>
<sequence length="67" mass="7318">MFWGEIVLLLKQRSPISTPHTPSPDLPSTATRNIGDSQGHPPAAPQKTHRQHHAHQPASAYMSDNTA</sequence>
<feature type="compositionally biased region" description="Polar residues" evidence="1">
    <location>
        <begin position="14"/>
        <end position="36"/>
    </location>
</feature>
<accession>A0A067MI18</accession>
<name>A0A067MI18_BOTB1</name>
<dbReference type="AlphaFoldDB" id="A0A067MI18"/>
<feature type="region of interest" description="Disordered" evidence="1">
    <location>
        <begin position="12"/>
        <end position="67"/>
    </location>
</feature>
<dbReference type="HOGENOM" id="CLU_2811990_0_0_1"/>
<dbReference type="InParanoid" id="A0A067MI18"/>
<reference evidence="3" key="1">
    <citation type="journal article" date="2014" name="Proc. Natl. Acad. Sci. U.S.A.">
        <title>Extensive sampling of basidiomycete genomes demonstrates inadequacy of the white-rot/brown-rot paradigm for wood decay fungi.</title>
        <authorList>
            <person name="Riley R."/>
            <person name="Salamov A.A."/>
            <person name="Brown D.W."/>
            <person name="Nagy L.G."/>
            <person name="Floudas D."/>
            <person name="Held B.W."/>
            <person name="Levasseur A."/>
            <person name="Lombard V."/>
            <person name="Morin E."/>
            <person name="Otillar R."/>
            <person name="Lindquist E.A."/>
            <person name="Sun H."/>
            <person name="LaButti K.M."/>
            <person name="Schmutz J."/>
            <person name="Jabbour D."/>
            <person name="Luo H."/>
            <person name="Baker S.E."/>
            <person name="Pisabarro A.G."/>
            <person name="Walton J.D."/>
            <person name="Blanchette R.A."/>
            <person name="Henrissat B."/>
            <person name="Martin F."/>
            <person name="Cullen D."/>
            <person name="Hibbett D.S."/>
            <person name="Grigoriev I.V."/>
        </authorList>
    </citation>
    <scope>NUCLEOTIDE SEQUENCE [LARGE SCALE GENOMIC DNA]</scope>
    <source>
        <strain evidence="3">FD-172 SS1</strain>
    </source>
</reference>
<protein>
    <submittedName>
        <fullName evidence="2">Uncharacterized protein</fullName>
    </submittedName>
</protein>
<evidence type="ECO:0000313" key="2">
    <source>
        <dbReference type="EMBL" id="KDQ14325.1"/>
    </source>
</evidence>
<dbReference type="EMBL" id="KL198038">
    <property type="protein sequence ID" value="KDQ14325.1"/>
    <property type="molecule type" value="Genomic_DNA"/>
</dbReference>
<proteinExistence type="predicted"/>
<dbReference type="Proteomes" id="UP000027195">
    <property type="component" value="Unassembled WGS sequence"/>
</dbReference>
<evidence type="ECO:0000256" key="1">
    <source>
        <dbReference type="SAM" id="MobiDB-lite"/>
    </source>
</evidence>
<keyword evidence="3" id="KW-1185">Reference proteome</keyword>
<evidence type="ECO:0000313" key="3">
    <source>
        <dbReference type="Proteomes" id="UP000027195"/>
    </source>
</evidence>